<proteinExistence type="predicted"/>
<evidence type="ECO:0000313" key="2">
    <source>
        <dbReference type="Proteomes" id="UP000292693"/>
    </source>
</evidence>
<gene>
    <name evidence="1" type="ORF">C0Q92_31070</name>
</gene>
<reference evidence="1 2" key="1">
    <citation type="submission" date="2017-12" db="EMBL/GenBank/DDBJ databases">
        <title>Population genomics insights into the ecological differentiation and adaptive evolution in streptomycetes.</title>
        <authorList>
            <person name="Li Y."/>
            <person name="Huang Y."/>
        </authorList>
    </citation>
    <scope>NUCLEOTIDE SEQUENCE [LARGE SCALE GENOMIC DNA]</scope>
    <source>
        <strain evidence="1 2">NBRC 100770</strain>
    </source>
</reference>
<dbReference type="AlphaFoldDB" id="A0A8G1ZJU4"/>
<dbReference type="EMBL" id="PKLL01000034">
    <property type="protein sequence ID" value="RZE15337.1"/>
    <property type="molecule type" value="Genomic_DNA"/>
</dbReference>
<evidence type="ECO:0000313" key="1">
    <source>
        <dbReference type="EMBL" id="RZE15337.1"/>
    </source>
</evidence>
<organism evidence="1 2">
    <name type="scientific">Streptomyces albidoflavus</name>
    <dbReference type="NCBI Taxonomy" id="1886"/>
    <lineage>
        <taxon>Bacteria</taxon>
        <taxon>Bacillati</taxon>
        <taxon>Actinomycetota</taxon>
        <taxon>Actinomycetes</taxon>
        <taxon>Kitasatosporales</taxon>
        <taxon>Streptomycetaceae</taxon>
        <taxon>Streptomyces</taxon>
        <taxon>Streptomyces albidoflavus group</taxon>
    </lineage>
</organism>
<comment type="caution">
    <text evidence="1">The sequence shown here is derived from an EMBL/GenBank/DDBJ whole genome shotgun (WGS) entry which is preliminary data.</text>
</comment>
<dbReference type="RefSeq" id="WP_129806034.1">
    <property type="nucleotide sequence ID" value="NZ_CP108648.1"/>
</dbReference>
<accession>A0A8G1ZJU4</accession>
<dbReference type="Proteomes" id="UP000292693">
    <property type="component" value="Unassembled WGS sequence"/>
</dbReference>
<sequence length="120" mass="12476">MTIMPHQPIPAAGTDEVHTTLAEAWPLFAAVQAAAKAGITVAIEVQPSSIRVTIEVPADCARALPELLADLTDTQVASTADGRHTVVGGLCEGTVTAQVVTPPGWVTRTELDILLASGRR</sequence>
<protein>
    <submittedName>
        <fullName evidence="1">Uncharacterized protein</fullName>
    </submittedName>
</protein>
<dbReference type="GeneID" id="97271807"/>
<name>A0A8G1ZJU4_9ACTN</name>